<accession>A0A1G7IDF8</accession>
<dbReference type="STRING" id="104663.SAMN04488121_101811"/>
<proteinExistence type="predicted"/>
<dbReference type="SUPFAM" id="SSF47384">
    <property type="entry name" value="Homodimeric domain of signal transducing histidine kinase"/>
    <property type="match status" value="1"/>
</dbReference>
<evidence type="ECO:0000313" key="10">
    <source>
        <dbReference type="Proteomes" id="UP000199045"/>
    </source>
</evidence>
<dbReference type="SMART" id="SM00387">
    <property type="entry name" value="HATPase_c"/>
    <property type="match status" value="1"/>
</dbReference>
<keyword evidence="7" id="KW-0472">Membrane</keyword>
<comment type="catalytic activity">
    <reaction evidence="1">
        <text>ATP + protein L-histidine = ADP + protein N-phospho-L-histidine.</text>
        <dbReference type="EC" id="2.7.13.3"/>
    </reaction>
</comment>
<dbReference type="PANTHER" id="PTHR45453">
    <property type="entry name" value="PHOSPHATE REGULON SENSOR PROTEIN PHOR"/>
    <property type="match status" value="1"/>
</dbReference>
<protein>
    <recommendedName>
        <fullName evidence="2">histidine kinase</fullName>
        <ecNumber evidence="2">2.7.13.3</ecNumber>
    </recommendedName>
</protein>
<dbReference type="GO" id="GO:0005886">
    <property type="term" value="C:plasma membrane"/>
    <property type="evidence" value="ECO:0007669"/>
    <property type="project" value="TreeGrafter"/>
</dbReference>
<dbReference type="InterPro" id="IPR004358">
    <property type="entry name" value="Sig_transdc_His_kin-like_C"/>
</dbReference>
<dbReference type="InterPro" id="IPR003594">
    <property type="entry name" value="HATPase_dom"/>
</dbReference>
<organism evidence="9 10">
    <name type="scientific">Chitinophaga filiformis</name>
    <name type="common">Myxococcus filiformis</name>
    <name type="synonym">Flexibacter filiformis</name>
    <dbReference type="NCBI Taxonomy" id="104663"/>
    <lineage>
        <taxon>Bacteria</taxon>
        <taxon>Pseudomonadati</taxon>
        <taxon>Bacteroidota</taxon>
        <taxon>Chitinophagia</taxon>
        <taxon>Chitinophagales</taxon>
        <taxon>Chitinophagaceae</taxon>
        <taxon>Chitinophaga</taxon>
    </lineage>
</organism>
<dbReference type="GO" id="GO:0016036">
    <property type="term" value="P:cellular response to phosphate starvation"/>
    <property type="evidence" value="ECO:0007669"/>
    <property type="project" value="TreeGrafter"/>
</dbReference>
<dbReference type="PROSITE" id="PS50109">
    <property type="entry name" value="HIS_KIN"/>
    <property type="match status" value="1"/>
</dbReference>
<dbReference type="SUPFAM" id="SSF55874">
    <property type="entry name" value="ATPase domain of HSP90 chaperone/DNA topoisomerase II/histidine kinase"/>
    <property type="match status" value="1"/>
</dbReference>
<evidence type="ECO:0000313" key="9">
    <source>
        <dbReference type="EMBL" id="SDF10722.1"/>
    </source>
</evidence>
<feature type="transmembrane region" description="Helical" evidence="7">
    <location>
        <begin position="31"/>
        <end position="52"/>
    </location>
</feature>
<keyword evidence="6" id="KW-0902">Two-component regulatory system</keyword>
<dbReference type="CDD" id="cd00075">
    <property type="entry name" value="HATPase"/>
    <property type="match status" value="1"/>
</dbReference>
<keyword evidence="5 9" id="KW-0418">Kinase</keyword>
<dbReference type="GO" id="GO:0000155">
    <property type="term" value="F:phosphorelay sensor kinase activity"/>
    <property type="evidence" value="ECO:0007669"/>
    <property type="project" value="InterPro"/>
</dbReference>
<keyword evidence="4" id="KW-0808">Transferase</keyword>
<dbReference type="InterPro" id="IPR036890">
    <property type="entry name" value="HATPase_C_sf"/>
</dbReference>
<evidence type="ECO:0000256" key="1">
    <source>
        <dbReference type="ARBA" id="ARBA00000085"/>
    </source>
</evidence>
<dbReference type="Gene3D" id="3.30.565.10">
    <property type="entry name" value="Histidine kinase-like ATPase, C-terminal domain"/>
    <property type="match status" value="1"/>
</dbReference>
<dbReference type="InterPro" id="IPR050351">
    <property type="entry name" value="BphY/WalK/GraS-like"/>
</dbReference>
<dbReference type="InterPro" id="IPR005467">
    <property type="entry name" value="His_kinase_dom"/>
</dbReference>
<evidence type="ECO:0000256" key="7">
    <source>
        <dbReference type="SAM" id="Phobius"/>
    </source>
</evidence>
<sequence>MTRKSWSLLKLPAERIYLFFRNFSMKHPFKIYITTSVICFLVLALVQFILVYNTYDLLNRRFYYEKKNKINEEYSKAIINDKLYPGGQAIIDSILVPELRTLEQLNNTDTTKFHTYSQQLLNKIFHRLIKEQRIDSLMRQIRDKENITDSLRYALNIAKIDIMTGNKKYINIYDSKKKYELIDDSLQWSDGIRIYGDLKDPDERSQVARLNVSNPAPYTYAMAFSFHAEPSNRRQMVFRQMRLMLTMSLLSMFAIILLFFITMRNWIKQKRLSDVKTDFINNITHEFHTPLSAIMVANKNIQNAKILDNKMAIRSLSDVIERQSHRLKLLFGQVLDLATVDKLFVQKKPHHLNMLVSEILTDFSIKFSASNVEIDFSPAEEDLVVNLDSFHFTTLMLNILDNAVKYNLQPVKELMVLIRTDKENIYVTVSDTGIGMSRETLKHIFEKFYRYQKDLTQNTKGLGLGLHYVKQCIDAHQWKLKVDSEVGKGTTFVIVIPS</sequence>
<reference evidence="9 10" key="1">
    <citation type="submission" date="2016-10" db="EMBL/GenBank/DDBJ databases">
        <authorList>
            <person name="de Groot N.N."/>
        </authorList>
    </citation>
    <scope>NUCLEOTIDE SEQUENCE [LARGE SCALE GENOMIC DNA]</scope>
    <source>
        <strain evidence="9 10">DSM 527</strain>
    </source>
</reference>
<dbReference type="GO" id="GO:0004721">
    <property type="term" value="F:phosphoprotein phosphatase activity"/>
    <property type="evidence" value="ECO:0007669"/>
    <property type="project" value="TreeGrafter"/>
</dbReference>
<dbReference type="CDD" id="cd00082">
    <property type="entry name" value="HisKA"/>
    <property type="match status" value="1"/>
</dbReference>
<dbReference type="SMART" id="SM00388">
    <property type="entry name" value="HisKA"/>
    <property type="match status" value="1"/>
</dbReference>
<dbReference type="AlphaFoldDB" id="A0A1G7IDF8"/>
<feature type="transmembrane region" description="Helical" evidence="7">
    <location>
        <begin position="243"/>
        <end position="263"/>
    </location>
</feature>
<dbReference type="RefSeq" id="WP_089828932.1">
    <property type="nucleotide sequence ID" value="NZ_FNBN01000001.1"/>
</dbReference>
<dbReference type="Proteomes" id="UP000199045">
    <property type="component" value="Unassembled WGS sequence"/>
</dbReference>
<name>A0A1G7IDF8_CHIFI</name>
<dbReference type="Pfam" id="PF02518">
    <property type="entry name" value="HATPase_c"/>
    <property type="match status" value="1"/>
</dbReference>
<dbReference type="OrthoDB" id="9804645at2"/>
<dbReference type="Pfam" id="PF00512">
    <property type="entry name" value="HisKA"/>
    <property type="match status" value="1"/>
</dbReference>
<keyword evidence="7" id="KW-1133">Transmembrane helix</keyword>
<dbReference type="InterPro" id="IPR003661">
    <property type="entry name" value="HisK_dim/P_dom"/>
</dbReference>
<evidence type="ECO:0000256" key="6">
    <source>
        <dbReference type="ARBA" id="ARBA00023012"/>
    </source>
</evidence>
<evidence type="ECO:0000256" key="3">
    <source>
        <dbReference type="ARBA" id="ARBA00022553"/>
    </source>
</evidence>
<dbReference type="EMBL" id="FNBN01000001">
    <property type="protein sequence ID" value="SDF10722.1"/>
    <property type="molecule type" value="Genomic_DNA"/>
</dbReference>
<dbReference type="InterPro" id="IPR036097">
    <property type="entry name" value="HisK_dim/P_sf"/>
</dbReference>
<evidence type="ECO:0000256" key="5">
    <source>
        <dbReference type="ARBA" id="ARBA00022777"/>
    </source>
</evidence>
<keyword evidence="7" id="KW-0812">Transmembrane</keyword>
<dbReference type="Gene3D" id="1.10.287.130">
    <property type="match status" value="1"/>
</dbReference>
<dbReference type="PRINTS" id="PR00344">
    <property type="entry name" value="BCTRLSENSOR"/>
</dbReference>
<dbReference type="FunFam" id="3.30.565.10:FF:000006">
    <property type="entry name" value="Sensor histidine kinase WalK"/>
    <property type="match status" value="1"/>
</dbReference>
<evidence type="ECO:0000256" key="4">
    <source>
        <dbReference type="ARBA" id="ARBA00022679"/>
    </source>
</evidence>
<dbReference type="EC" id="2.7.13.3" evidence="2"/>
<feature type="domain" description="Histidine kinase" evidence="8">
    <location>
        <begin position="282"/>
        <end position="498"/>
    </location>
</feature>
<gene>
    <name evidence="9" type="ORF">SAMN04488121_101811</name>
</gene>
<keyword evidence="3" id="KW-0597">Phosphoprotein</keyword>
<evidence type="ECO:0000259" key="8">
    <source>
        <dbReference type="PROSITE" id="PS50109"/>
    </source>
</evidence>
<dbReference type="PANTHER" id="PTHR45453:SF1">
    <property type="entry name" value="PHOSPHATE REGULON SENSOR PROTEIN PHOR"/>
    <property type="match status" value="1"/>
</dbReference>
<evidence type="ECO:0000256" key="2">
    <source>
        <dbReference type="ARBA" id="ARBA00012438"/>
    </source>
</evidence>